<keyword evidence="3" id="KW-1185">Reference proteome</keyword>
<dbReference type="Proteomes" id="UP000320496">
    <property type="component" value="Chromosome"/>
</dbReference>
<dbReference type="AlphaFoldDB" id="A0A517ZEB1"/>
<evidence type="ECO:0000256" key="1">
    <source>
        <dbReference type="SAM" id="MobiDB-lite"/>
    </source>
</evidence>
<gene>
    <name evidence="2" type="ORF">Mal4_51800</name>
</gene>
<dbReference type="KEGG" id="mri:Mal4_51800"/>
<protein>
    <submittedName>
        <fullName evidence="2">Uncharacterized protein</fullName>
    </submittedName>
</protein>
<dbReference type="RefSeq" id="WP_145372069.1">
    <property type="nucleotide sequence ID" value="NZ_CP036275.1"/>
</dbReference>
<reference evidence="2 3" key="1">
    <citation type="submission" date="2019-02" db="EMBL/GenBank/DDBJ databases">
        <title>Deep-cultivation of Planctomycetes and their phenomic and genomic characterization uncovers novel biology.</title>
        <authorList>
            <person name="Wiegand S."/>
            <person name="Jogler M."/>
            <person name="Boedeker C."/>
            <person name="Pinto D."/>
            <person name="Vollmers J."/>
            <person name="Rivas-Marin E."/>
            <person name="Kohn T."/>
            <person name="Peeters S.H."/>
            <person name="Heuer A."/>
            <person name="Rast P."/>
            <person name="Oberbeckmann S."/>
            <person name="Bunk B."/>
            <person name="Jeske O."/>
            <person name="Meyerdierks A."/>
            <person name="Storesund J.E."/>
            <person name="Kallscheuer N."/>
            <person name="Luecker S."/>
            <person name="Lage O.M."/>
            <person name="Pohl T."/>
            <person name="Merkel B.J."/>
            <person name="Hornburger P."/>
            <person name="Mueller R.-W."/>
            <person name="Bruemmer F."/>
            <person name="Labrenz M."/>
            <person name="Spormann A.M."/>
            <person name="Op den Camp H."/>
            <person name="Overmann J."/>
            <person name="Amann R."/>
            <person name="Jetten M.S.M."/>
            <person name="Mascher T."/>
            <person name="Medema M.H."/>
            <person name="Devos D.P."/>
            <person name="Kaster A.-K."/>
            <person name="Ovreas L."/>
            <person name="Rohde M."/>
            <person name="Galperin M.Y."/>
            <person name="Jogler C."/>
        </authorList>
    </citation>
    <scope>NUCLEOTIDE SEQUENCE [LARGE SCALE GENOMIC DNA]</scope>
    <source>
        <strain evidence="2 3">Mal4</strain>
    </source>
</reference>
<dbReference type="OrthoDB" id="275244at2"/>
<accession>A0A517ZEB1</accession>
<evidence type="ECO:0000313" key="3">
    <source>
        <dbReference type="Proteomes" id="UP000320496"/>
    </source>
</evidence>
<name>A0A517ZEB1_9PLAN</name>
<organism evidence="2 3">
    <name type="scientific">Maioricimonas rarisocia</name>
    <dbReference type="NCBI Taxonomy" id="2528026"/>
    <lineage>
        <taxon>Bacteria</taxon>
        <taxon>Pseudomonadati</taxon>
        <taxon>Planctomycetota</taxon>
        <taxon>Planctomycetia</taxon>
        <taxon>Planctomycetales</taxon>
        <taxon>Planctomycetaceae</taxon>
        <taxon>Maioricimonas</taxon>
    </lineage>
</organism>
<proteinExistence type="predicted"/>
<evidence type="ECO:0000313" key="2">
    <source>
        <dbReference type="EMBL" id="QDU40818.1"/>
    </source>
</evidence>
<dbReference type="EMBL" id="CP036275">
    <property type="protein sequence ID" value="QDU40818.1"/>
    <property type="molecule type" value="Genomic_DNA"/>
</dbReference>
<feature type="region of interest" description="Disordered" evidence="1">
    <location>
        <begin position="138"/>
        <end position="157"/>
    </location>
</feature>
<sequence length="157" mass="18693">MSTLRLLSLMAVLAVPVIMTSTESTEAEAGYGYRQYYSSWNYYPSYRYYYRTYYYKPYRRYSGYRYHYCIHYPSRPRYVYYYNPHSRRYWGRFDLQGKDGAHYSLLKKEDQRENLADIPEDAFPAPAAMPQIPEAEDGVQIEMPEGVPEQDLPADNS</sequence>